<evidence type="ECO:0000313" key="2">
    <source>
        <dbReference type="Proteomes" id="UP000594404"/>
    </source>
</evidence>
<dbReference type="RefSeq" id="WP_107715003.1">
    <property type="nucleotide sequence ID" value="NZ_CP049266.1"/>
</dbReference>
<dbReference type="Proteomes" id="UP000594404">
    <property type="component" value="Chromosome"/>
</dbReference>
<sequence length="237" mass="27195">MRVFDIFKRGADMPKTAQQRKDESIKILKQEGVAVLESLPLRYENNEVTPRDIDEIVRRAVCSFTAIMCACTIRDEGSLGEENMTWAKSFLGDAYEGLSVKEKEVVEDRADMDTAVNMGWKYESLWILLWALGIAEDIGQMDKICDCEFVMNVFREGGLKSRSKLRSMDEILSKLDLVYRYHWACVNARVNGTKVAGLDEEVVMERRVGLEWLCCKGQENDDLSTEFNCWDYPDLNT</sequence>
<protein>
    <submittedName>
        <fullName evidence="1">DUF4272 domain-containing protein</fullName>
    </submittedName>
</protein>
<dbReference type="Pfam" id="PF14094">
    <property type="entry name" value="DUF4272"/>
    <property type="match status" value="1"/>
</dbReference>
<accession>A0A7S9RGM5</accession>
<proteinExistence type="predicted"/>
<dbReference type="EMBL" id="CP049266">
    <property type="protein sequence ID" value="QPH91453.1"/>
    <property type="molecule type" value="Genomic_DNA"/>
</dbReference>
<name>A0A7S9RGM5_9BACT</name>
<dbReference type="InterPro" id="IPR025368">
    <property type="entry name" value="DUF4272"/>
</dbReference>
<gene>
    <name evidence="1" type="ORF">CVT01_02570</name>
</gene>
<reference evidence="1 2" key="1">
    <citation type="journal article" date="2018" name="Emerg. Microbes Infect.">
        <title>Genomic analysis of oral Campylobacter concisus strains identified a potential bacterial molecular marker associated with active Crohn's disease.</title>
        <authorList>
            <person name="Liu F."/>
            <person name="Ma R."/>
            <person name="Tay C.Y.A."/>
            <person name="Octavia S."/>
            <person name="Lan R."/>
            <person name="Chung H.K.L."/>
            <person name="Riordan S.M."/>
            <person name="Grimm M.C."/>
            <person name="Leong R.W."/>
            <person name="Tanaka M.M."/>
            <person name="Connor S."/>
            <person name="Zhang L."/>
        </authorList>
    </citation>
    <scope>NUCLEOTIDE SEQUENCE [LARGE SCALE GENOMIC DNA]</scope>
    <source>
        <strain evidence="1 2">P1CDO3</strain>
    </source>
</reference>
<dbReference type="AlphaFoldDB" id="A0A7S9RGM5"/>
<evidence type="ECO:0000313" key="1">
    <source>
        <dbReference type="EMBL" id="QPH91453.1"/>
    </source>
</evidence>
<organism evidence="1 2">
    <name type="scientific">Campylobacter concisus</name>
    <dbReference type="NCBI Taxonomy" id="199"/>
    <lineage>
        <taxon>Bacteria</taxon>
        <taxon>Pseudomonadati</taxon>
        <taxon>Campylobacterota</taxon>
        <taxon>Epsilonproteobacteria</taxon>
        <taxon>Campylobacterales</taxon>
        <taxon>Campylobacteraceae</taxon>
        <taxon>Campylobacter</taxon>
    </lineage>
</organism>